<dbReference type="EMBL" id="CP073754">
    <property type="protein sequence ID" value="QWF72207.1"/>
    <property type="molecule type" value="Genomic_DNA"/>
</dbReference>
<dbReference type="KEGG" id="mpad:KEF85_07085"/>
<accession>A0A975MQM8</accession>
<dbReference type="Gene3D" id="1.20.120.330">
    <property type="entry name" value="Nucleotidyltransferases domain 2"/>
    <property type="match status" value="1"/>
</dbReference>
<dbReference type="Proteomes" id="UP000676649">
    <property type="component" value="Chromosome"/>
</dbReference>
<keyword evidence="2" id="KW-1185">Reference proteome</keyword>
<name>A0A975MQM8_9GAMM</name>
<dbReference type="AlphaFoldDB" id="A0A975MQM8"/>
<evidence type="ECO:0000313" key="1">
    <source>
        <dbReference type="EMBL" id="QWF72207.1"/>
    </source>
</evidence>
<proteinExistence type="predicted"/>
<dbReference type="RefSeq" id="WP_215584474.1">
    <property type="nucleotide sequence ID" value="NZ_CP073754.1"/>
</dbReference>
<dbReference type="Pfam" id="PF08780">
    <property type="entry name" value="NTase_sub_bind"/>
    <property type="match status" value="1"/>
</dbReference>
<evidence type="ECO:0000313" key="2">
    <source>
        <dbReference type="Proteomes" id="UP000676649"/>
    </source>
</evidence>
<dbReference type="InterPro" id="IPR010235">
    <property type="entry name" value="HepT"/>
</dbReference>
<organism evidence="1 2">
    <name type="scientific">Methylomonas paludis</name>
    <dbReference type="NCBI Taxonomy" id="1173101"/>
    <lineage>
        <taxon>Bacteria</taxon>
        <taxon>Pseudomonadati</taxon>
        <taxon>Pseudomonadota</taxon>
        <taxon>Gammaproteobacteria</taxon>
        <taxon>Methylococcales</taxon>
        <taxon>Methylococcaceae</taxon>
        <taxon>Methylomonas</taxon>
    </lineage>
</organism>
<gene>
    <name evidence="1" type="ORF">KEF85_07085</name>
</gene>
<reference evidence="1" key="1">
    <citation type="submission" date="2021-04" db="EMBL/GenBank/DDBJ databases">
        <title>Draft genome sequence data of methanotrophic Methylovulum sp. strain S1L and Methylomonas sp. strain S2AM isolated from boreal lake water columns.</title>
        <authorList>
            <person name="Rissanen A.J."/>
            <person name="Mangayil R."/>
            <person name="Svenning M.M."/>
            <person name="Khanongnuch R."/>
        </authorList>
    </citation>
    <scope>NUCLEOTIDE SEQUENCE</scope>
    <source>
        <strain evidence="1">S2AM</strain>
    </source>
</reference>
<sequence>MSSGTYALLALLYWTIISVNRLAQPMIDYQKFKKSLQQLELQFANFQGSVQRSNLTTLDKEAIAESVIQRFETCYDCLWKHLKRYLIEILGLPDVPNSPKPIFRIAAENHLLHAPTEQWLNYADARIQPSHDYDGEKAKIALALMVDFIADAIDLYQTLTAETWSCPLN</sequence>
<dbReference type="SUPFAM" id="SSF81593">
    <property type="entry name" value="Nucleotidyltransferase substrate binding subunit/domain"/>
    <property type="match status" value="1"/>
</dbReference>
<protein>
    <submittedName>
        <fullName evidence="1">Nucleotidyltransferase substrate binding protein</fullName>
    </submittedName>
</protein>